<dbReference type="AlphaFoldDB" id="A0A0M3ITF0"/>
<keyword evidence="2" id="KW-1185">Reference proteome</keyword>
<keyword evidence="1" id="KW-0472">Membrane</keyword>
<proteinExistence type="predicted"/>
<evidence type="ECO:0000313" key="3">
    <source>
        <dbReference type="WBParaSite" id="ALUE_0002202801-mRNA-1"/>
    </source>
</evidence>
<evidence type="ECO:0000256" key="1">
    <source>
        <dbReference type="SAM" id="Phobius"/>
    </source>
</evidence>
<sequence>MKLAIYFYTYLVNWQLTEMKNANEKEAEVFFDKELTSFNGLTSQQYRERKRLFHILIYSFAAFTASMLLLAVILTCSLATCFG</sequence>
<protein>
    <submittedName>
        <fullName evidence="3">DUF3961 domain-containing protein</fullName>
    </submittedName>
</protein>
<keyword evidence="1" id="KW-1133">Transmembrane helix</keyword>
<dbReference type="WBParaSite" id="ALUE_0002202801-mRNA-1">
    <property type="protein sequence ID" value="ALUE_0002202801-mRNA-1"/>
    <property type="gene ID" value="ALUE_0002202801"/>
</dbReference>
<name>A0A0M3ITF0_ASCLU</name>
<keyword evidence="1" id="KW-0812">Transmembrane</keyword>
<evidence type="ECO:0000313" key="2">
    <source>
        <dbReference type="Proteomes" id="UP000036681"/>
    </source>
</evidence>
<reference evidence="3" key="1">
    <citation type="submission" date="2017-02" db="UniProtKB">
        <authorList>
            <consortium name="WormBaseParasite"/>
        </authorList>
    </citation>
    <scope>IDENTIFICATION</scope>
</reference>
<organism evidence="2 3">
    <name type="scientific">Ascaris lumbricoides</name>
    <name type="common">Giant roundworm</name>
    <dbReference type="NCBI Taxonomy" id="6252"/>
    <lineage>
        <taxon>Eukaryota</taxon>
        <taxon>Metazoa</taxon>
        <taxon>Ecdysozoa</taxon>
        <taxon>Nematoda</taxon>
        <taxon>Chromadorea</taxon>
        <taxon>Rhabditida</taxon>
        <taxon>Spirurina</taxon>
        <taxon>Ascaridomorpha</taxon>
        <taxon>Ascaridoidea</taxon>
        <taxon>Ascarididae</taxon>
        <taxon>Ascaris</taxon>
    </lineage>
</organism>
<feature type="transmembrane region" description="Helical" evidence="1">
    <location>
        <begin position="55"/>
        <end position="80"/>
    </location>
</feature>
<dbReference type="Proteomes" id="UP000036681">
    <property type="component" value="Unplaced"/>
</dbReference>
<accession>A0A0M3ITF0</accession>